<evidence type="ECO:0000256" key="1">
    <source>
        <dbReference type="ARBA" id="ARBA00004651"/>
    </source>
</evidence>
<protein>
    <submittedName>
        <fullName evidence="9">YidH family protein</fullName>
    </submittedName>
</protein>
<feature type="transmembrane region" description="Helical" evidence="7">
    <location>
        <begin position="102"/>
        <end position="124"/>
    </location>
</feature>
<reference evidence="9 10" key="1">
    <citation type="submission" date="2024-07" db="EMBL/GenBank/DDBJ databases">
        <authorList>
            <person name="Thanompreechachai J."/>
            <person name="Duangmal K."/>
        </authorList>
    </citation>
    <scope>NUCLEOTIDE SEQUENCE [LARGE SCALE GENOMIC DNA]</scope>
    <source>
        <strain evidence="9 10">LSe6-4</strain>
    </source>
</reference>
<dbReference type="PANTHER" id="PTHR34187">
    <property type="entry name" value="FGR18P"/>
    <property type="match status" value="1"/>
</dbReference>
<evidence type="ECO:0000256" key="6">
    <source>
        <dbReference type="SAM" id="MobiDB-lite"/>
    </source>
</evidence>
<keyword evidence="2" id="KW-1003">Cell membrane</keyword>
<keyword evidence="3 7" id="KW-0812">Transmembrane</keyword>
<name>A0ABV4GYK8_9ACTN</name>
<gene>
    <name evidence="9" type="ORF">AB2L27_06420</name>
</gene>
<evidence type="ECO:0000256" key="3">
    <source>
        <dbReference type="ARBA" id="ARBA00022692"/>
    </source>
</evidence>
<keyword evidence="4 7" id="KW-1133">Transmembrane helix</keyword>
<feature type="transmembrane region" description="Helical" evidence="7">
    <location>
        <begin position="34"/>
        <end position="52"/>
    </location>
</feature>
<keyword evidence="5 7" id="KW-0472">Membrane</keyword>
<accession>A0ABV4GYK8</accession>
<dbReference type="EMBL" id="JBGFTU010000006">
    <property type="protein sequence ID" value="MEZ0164398.1"/>
    <property type="molecule type" value="Genomic_DNA"/>
</dbReference>
<keyword evidence="10" id="KW-1185">Reference proteome</keyword>
<evidence type="ECO:0000256" key="4">
    <source>
        <dbReference type="ARBA" id="ARBA00022989"/>
    </source>
</evidence>
<feature type="region of interest" description="Disordered" evidence="6">
    <location>
        <begin position="1"/>
        <end position="22"/>
    </location>
</feature>
<dbReference type="InterPro" id="IPR052053">
    <property type="entry name" value="IM_YidH-like"/>
</dbReference>
<evidence type="ECO:0000256" key="2">
    <source>
        <dbReference type="ARBA" id="ARBA00022475"/>
    </source>
</evidence>
<dbReference type="RefSeq" id="WP_370440646.1">
    <property type="nucleotide sequence ID" value="NZ_JBGFTU010000006.1"/>
</dbReference>
<evidence type="ECO:0000313" key="10">
    <source>
        <dbReference type="Proteomes" id="UP001565927"/>
    </source>
</evidence>
<organism evidence="9 10">
    <name type="scientific">Kineococcus halophytocola</name>
    <dbReference type="NCBI Taxonomy" id="3234027"/>
    <lineage>
        <taxon>Bacteria</taxon>
        <taxon>Bacillati</taxon>
        <taxon>Actinomycetota</taxon>
        <taxon>Actinomycetes</taxon>
        <taxon>Kineosporiales</taxon>
        <taxon>Kineosporiaceae</taxon>
        <taxon>Kineococcus</taxon>
    </lineage>
</organism>
<dbReference type="Proteomes" id="UP001565927">
    <property type="component" value="Unassembled WGS sequence"/>
</dbReference>
<evidence type="ECO:0000259" key="8">
    <source>
        <dbReference type="Pfam" id="PF02656"/>
    </source>
</evidence>
<proteinExistence type="predicted"/>
<dbReference type="InterPro" id="IPR003807">
    <property type="entry name" value="DUF202"/>
</dbReference>
<sequence>MSPVTPQRERFPSSVYRHGTEPDPRFSLANERTFLAWIRTSLALLAAGVALEGLSLPLQPQLRLAASLVLVALGLLAPLQAWRGWARDERAMRRGEPLASPALAGPLSVGTLLAGVLVLLGLLLR</sequence>
<dbReference type="Pfam" id="PF02656">
    <property type="entry name" value="DUF202"/>
    <property type="match status" value="1"/>
</dbReference>
<feature type="domain" description="DUF202" evidence="8">
    <location>
        <begin position="25"/>
        <end position="91"/>
    </location>
</feature>
<evidence type="ECO:0000256" key="5">
    <source>
        <dbReference type="ARBA" id="ARBA00023136"/>
    </source>
</evidence>
<comment type="subcellular location">
    <subcellularLocation>
        <location evidence="1">Cell membrane</location>
        <topology evidence="1">Multi-pass membrane protein</topology>
    </subcellularLocation>
</comment>
<feature type="transmembrane region" description="Helical" evidence="7">
    <location>
        <begin position="64"/>
        <end position="82"/>
    </location>
</feature>
<dbReference type="PANTHER" id="PTHR34187:SF2">
    <property type="entry name" value="DUF202 DOMAIN-CONTAINING PROTEIN"/>
    <property type="match status" value="1"/>
</dbReference>
<comment type="caution">
    <text evidence="9">The sequence shown here is derived from an EMBL/GenBank/DDBJ whole genome shotgun (WGS) entry which is preliminary data.</text>
</comment>
<evidence type="ECO:0000256" key="7">
    <source>
        <dbReference type="SAM" id="Phobius"/>
    </source>
</evidence>
<evidence type="ECO:0000313" key="9">
    <source>
        <dbReference type="EMBL" id="MEZ0164398.1"/>
    </source>
</evidence>